<gene>
    <name evidence="1" type="ORF">EIL87_05155</name>
</gene>
<name>A0A426K0N7_9PSEU</name>
<accession>A0A426K0N7</accession>
<evidence type="ECO:0000313" key="2">
    <source>
        <dbReference type="Proteomes" id="UP000274515"/>
    </source>
</evidence>
<organism evidence="1 2">
    <name type="scientific">Saccharopolyspora rhizosphaerae</name>
    <dbReference type="NCBI Taxonomy" id="2492662"/>
    <lineage>
        <taxon>Bacteria</taxon>
        <taxon>Bacillati</taxon>
        <taxon>Actinomycetota</taxon>
        <taxon>Actinomycetes</taxon>
        <taxon>Pseudonocardiales</taxon>
        <taxon>Pseudonocardiaceae</taxon>
        <taxon>Saccharopolyspora</taxon>
    </lineage>
</organism>
<sequence>MERIPRQQDTSNLPSVLAEYGHLAAQLPGASASQAERLRARLAELDEQIDDYVAQLTEYHSIVDS</sequence>
<dbReference type="AlphaFoldDB" id="A0A426K0N7"/>
<protein>
    <submittedName>
        <fullName evidence="1">Uncharacterized protein</fullName>
    </submittedName>
</protein>
<proteinExistence type="predicted"/>
<dbReference type="RefSeq" id="WP_125089006.1">
    <property type="nucleotide sequence ID" value="NZ_RSAA01000005.1"/>
</dbReference>
<dbReference type="OrthoDB" id="3697080at2"/>
<evidence type="ECO:0000313" key="1">
    <source>
        <dbReference type="EMBL" id="RRO18898.1"/>
    </source>
</evidence>
<reference evidence="1 2" key="1">
    <citation type="submission" date="2018-11" db="EMBL/GenBank/DDBJ databases">
        <title>Saccharopolyspora rhizosphaerae sp. nov., an actinomycete isolated from rhizosphere soil in Thailand.</title>
        <authorList>
            <person name="Intra B."/>
            <person name="Euanorasetr J."/>
            <person name="Take A."/>
            <person name="Inahashi Y."/>
            <person name="Mori M."/>
            <person name="Panbangred W."/>
            <person name="Matsumoto A."/>
        </authorList>
    </citation>
    <scope>NUCLEOTIDE SEQUENCE [LARGE SCALE GENOMIC DNA]</scope>
    <source>
        <strain evidence="1 2">H219</strain>
    </source>
</reference>
<comment type="caution">
    <text evidence="1">The sequence shown here is derived from an EMBL/GenBank/DDBJ whole genome shotgun (WGS) entry which is preliminary data.</text>
</comment>
<dbReference type="Proteomes" id="UP000274515">
    <property type="component" value="Unassembled WGS sequence"/>
</dbReference>
<dbReference type="EMBL" id="RSAA01000005">
    <property type="protein sequence ID" value="RRO18898.1"/>
    <property type="molecule type" value="Genomic_DNA"/>
</dbReference>
<keyword evidence="2" id="KW-1185">Reference proteome</keyword>